<dbReference type="GO" id="GO:0032266">
    <property type="term" value="F:phosphatidylinositol-3-phosphate binding"/>
    <property type="evidence" value="ECO:0007669"/>
    <property type="project" value="InterPro"/>
</dbReference>
<feature type="domain" description="ZFYVE26-like TPR repeats" evidence="1">
    <location>
        <begin position="88"/>
        <end position="215"/>
    </location>
</feature>
<dbReference type="Pfam" id="PF25569">
    <property type="entry name" value="TPR_ZFYVE26"/>
    <property type="match status" value="1"/>
</dbReference>
<dbReference type="Proteomes" id="UP000324832">
    <property type="component" value="Unassembled WGS sequence"/>
</dbReference>
<dbReference type="GO" id="GO:0000281">
    <property type="term" value="P:mitotic cytokinesis"/>
    <property type="evidence" value="ECO:0007669"/>
    <property type="project" value="InterPro"/>
</dbReference>
<evidence type="ECO:0000313" key="3">
    <source>
        <dbReference type="Proteomes" id="UP000324832"/>
    </source>
</evidence>
<organism evidence="2 3">
    <name type="scientific">Leptidea sinapis</name>
    <dbReference type="NCBI Taxonomy" id="189913"/>
    <lineage>
        <taxon>Eukaryota</taxon>
        <taxon>Metazoa</taxon>
        <taxon>Ecdysozoa</taxon>
        <taxon>Arthropoda</taxon>
        <taxon>Hexapoda</taxon>
        <taxon>Insecta</taxon>
        <taxon>Pterygota</taxon>
        <taxon>Neoptera</taxon>
        <taxon>Endopterygota</taxon>
        <taxon>Lepidoptera</taxon>
        <taxon>Glossata</taxon>
        <taxon>Ditrysia</taxon>
        <taxon>Papilionoidea</taxon>
        <taxon>Pieridae</taxon>
        <taxon>Dismorphiinae</taxon>
        <taxon>Leptidea</taxon>
    </lineage>
</organism>
<dbReference type="PANTHER" id="PTHR46591">
    <property type="entry name" value="ZINC FINGER FYVE DOMAIN-CONTAINING PROTEIN 26"/>
    <property type="match status" value="1"/>
</dbReference>
<dbReference type="GO" id="GO:0005813">
    <property type="term" value="C:centrosome"/>
    <property type="evidence" value="ECO:0007669"/>
    <property type="project" value="TreeGrafter"/>
</dbReference>
<evidence type="ECO:0000259" key="1">
    <source>
        <dbReference type="Pfam" id="PF25569"/>
    </source>
</evidence>
<dbReference type="AlphaFoldDB" id="A0A5E4R8L5"/>
<gene>
    <name evidence="2" type="ORF">LSINAPIS_LOCUS15468</name>
</gene>
<dbReference type="GO" id="GO:0005765">
    <property type="term" value="C:lysosomal membrane"/>
    <property type="evidence" value="ECO:0007669"/>
    <property type="project" value="TreeGrafter"/>
</dbReference>
<dbReference type="GO" id="GO:0000724">
    <property type="term" value="P:double-strand break repair via homologous recombination"/>
    <property type="evidence" value="ECO:0007669"/>
    <property type="project" value="InterPro"/>
</dbReference>
<dbReference type="InterPro" id="IPR028730">
    <property type="entry name" value="ZFYVE26"/>
</dbReference>
<evidence type="ECO:0000313" key="2">
    <source>
        <dbReference type="EMBL" id="VVD06037.1"/>
    </source>
</evidence>
<name>A0A5E4R8L5_9NEOP</name>
<dbReference type="GO" id="GO:0032465">
    <property type="term" value="P:regulation of cytokinesis"/>
    <property type="evidence" value="ECO:0007669"/>
    <property type="project" value="TreeGrafter"/>
</dbReference>
<dbReference type="InterPro" id="IPR057946">
    <property type="entry name" value="TPR_ZFYVE26"/>
</dbReference>
<proteinExistence type="predicted"/>
<keyword evidence="3" id="KW-1185">Reference proteome</keyword>
<sequence>MTTFTRQIELTKYLANCEAANRVSNKVLHEIIPSPSPRSEDTDNRPLTLFGSNTDKMRLVAGVLVGGATVDAGFDLAFRIITEQRLDSMNIYSHVAKYLVNTDRFMEVKVLAKCIRGSKETAASLMSDQVLEAAVAAVVGRCEARGQLFDEQAELLIADVHSVAGKISCYIICHNVSSAYILAARHDRTNDLRRVLQEADRLGNDQVRNACLKRLTSKKS</sequence>
<dbReference type="PANTHER" id="PTHR46591:SF1">
    <property type="entry name" value="ZINC FINGER FYVE DOMAIN-CONTAINING PROTEIN 26"/>
    <property type="match status" value="1"/>
</dbReference>
<protein>
    <recommendedName>
        <fullName evidence="1">ZFYVE26-like TPR repeats domain-containing protein</fullName>
    </recommendedName>
</protein>
<reference evidence="2 3" key="1">
    <citation type="submission" date="2017-07" db="EMBL/GenBank/DDBJ databases">
        <authorList>
            <person name="Talla V."/>
            <person name="Backstrom N."/>
        </authorList>
    </citation>
    <scope>NUCLEOTIDE SEQUENCE [LARGE SCALE GENOMIC DNA]</scope>
</reference>
<dbReference type="EMBL" id="FZQP02007063">
    <property type="protein sequence ID" value="VVD06037.1"/>
    <property type="molecule type" value="Genomic_DNA"/>
</dbReference>
<dbReference type="GO" id="GO:0030496">
    <property type="term" value="C:midbody"/>
    <property type="evidence" value="ECO:0007669"/>
    <property type="project" value="TreeGrafter"/>
</dbReference>
<accession>A0A5E4R8L5</accession>